<gene>
    <name evidence="1" type="primary">PPP2R2A</name>
</gene>
<organism evidence="1 2">
    <name type="scientific">Homo sapiens</name>
    <name type="common">Human</name>
    <dbReference type="NCBI Taxonomy" id="9606"/>
    <lineage>
        <taxon>Eukaryota</taxon>
        <taxon>Metazoa</taxon>
        <taxon>Chordata</taxon>
        <taxon>Craniata</taxon>
        <taxon>Vertebrata</taxon>
        <taxon>Euteleostomi</taxon>
        <taxon>Mammalia</taxon>
        <taxon>Eutheria</taxon>
        <taxon>Euarchontoglires</taxon>
        <taxon>Primates</taxon>
        <taxon>Haplorrhini</taxon>
        <taxon>Catarrhini</taxon>
        <taxon>Hominidae</taxon>
        <taxon>Homo</taxon>
    </lineage>
</organism>
<dbReference type="OrthoDB" id="6274823at2759"/>
<reference evidence="1 2" key="1">
    <citation type="journal article" date="2001" name="Nature">
        <title>Initial sequencing and analysis of the human genome.</title>
        <authorList>
            <consortium name="International Human Genome Sequencing Consortium"/>
            <person name="Lander E.S."/>
            <person name="Linton L.M."/>
            <person name="Birren B."/>
            <person name="Nusbaum C."/>
            <person name="Zody M.C."/>
            <person name="Baldwin J."/>
            <person name="Devon K."/>
            <person name="Dewar K."/>
            <person name="Doyle M."/>
            <person name="FitzHugh W."/>
            <person name="Funke R."/>
            <person name="Gage D."/>
            <person name="Harris K."/>
            <person name="Heaford A."/>
            <person name="Howland J."/>
            <person name="Kann L."/>
            <person name="Lehoczky J."/>
            <person name="LeVine R."/>
            <person name="McEwan P."/>
            <person name="McKernan K."/>
            <person name="Meldrim J."/>
            <person name="Mesirov J.P."/>
            <person name="Miranda C."/>
            <person name="Morris W."/>
            <person name="Naylor J."/>
            <person name="Raymond C."/>
            <person name="Rosetti M."/>
            <person name="Santos R."/>
            <person name="Sheridan A."/>
            <person name="Sougnez C."/>
            <person name="Stange-Thomann N."/>
            <person name="Stojanovic N."/>
            <person name="Subramanian A."/>
            <person name="Wyman D."/>
            <person name="Rogers J."/>
            <person name="Sulston J."/>
            <person name="Ainscough R."/>
            <person name="Beck S."/>
            <person name="Bentley D."/>
            <person name="Burton J."/>
            <person name="Clee C."/>
            <person name="Carter N."/>
            <person name="Coulson A."/>
            <person name="Deadman R."/>
            <person name="Deloukas P."/>
            <person name="Dunham A."/>
            <person name="Dunham I."/>
            <person name="Durbin R."/>
            <person name="French L."/>
            <person name="Grafham D."/>
            <person name="Gregory S."/>
            <person name="Hubbard T."/>
            <person name="Humphray S."/>
            <person name="Hunt A."/>
            <person name="Jones M."/>
            <person name="Lloyd C."/>
            <person name="McMurray A."/>
            <person name="Matthews L."/>
            <person name="Mercer S."/>
            <person name="Milne S."/>
            <person name="Mullikin J.C."/>
            <person name="Mungall A."/>
            <person name="Plumb R."/>
            <person name="Ross M."/>
            <person name="Shownkeen R."/>
            <person name="Sims S."/>
            <person name="Waterston R.H."/>
            <person name="Wilson R.K."/>
            <person name="Hillier L.W."/>
            <person name="McPherson J.D."/>
            <person name="Marra M.A."/>
            <person name="Mardis E.R."/>
            <person name="Fulton L.A."/>
            <person name="Chinwalla A.T."/>
            <person name="Pepin K.H."/>
            <person name="Gish W.R."/>
            <person name="Chissoe S.L."/>
            <person name="Wendl M.C."/>
            <person name="Delehaunty K.D."/>
            <person name="Miner T.L."/>
            <person name="Delehaunty A."/>
            <person name="Kramer J.B."/>
            <person name="Cook L.L."/>
            <person name="Fulton R.S."/>
            <person name="Johnson D.L."/>
            <person name="Minx P.J."/>
            <person name="Clifton S.W."/>
            <person name="Hawkins T."/>
            <person name="Branscomb E."/>
            <person name="Predki P."/>
            <person name="Richardson P."/>
            <person name="Wenning S."/>
            <person name="Slezak T."/>
            <person name="Doggett N."/>
            <person name="Cheng J.F."/>
            <person name="Olsen A."/>
            <person name="Lucas S."/>
            <person name="Elkin C."/>
            <person name="Uberbacher E."/>
            <person name="Frazier M."/>
            <person name="Gibbs R.A."/>
            <person name="Muzny D.M."/>
            <person name="Scherer S.E."/>
            <person name="Bouck J.B."/>
            <person name="Sodergren E.J."/>
            <person name="Worley K.C."/>
            <person name="Rives C.M."/>
            <person name="Gorrell J.H."/>
            <person name="Metzker M.L."/>
            <person name="Naylor S.L."/>
            <person name="Kucherlapati R.S."/>
            <person name="Nelson D.L."/>
            <person name="Weinstock G.M."/>
            <person name="Sakaki Y."/>
            <person name="Fujiyama A."/>
            <person name="Hattori M."/>
            <person name="Yada T."/>
            <person name="Toyoda A."/>
            <person name="Itoh T."/>
            <person name="Kawagoe C."/>
            <person name="Watanabe H."/>
            <person name="Totoki Y."/>
            <person name="Taylor T."/>
            <person name="Weissenbach J."/>
            <person name="Heilig R."/>
            <person name="Saurin W."/>
            <person name="Artiguenave F."/>
            <person name="Brottier P."/>
            <person name="Bruls T."/>
            <person name="Pelletier E."/>
            <person name="Robert C."/>
            <person name="Wincker P."/>
            <person name="Smith D.R."/>
            <person name="Doucette-Stamm L."/>
            <person name="Rubenfield M."/>
            <person name="Weinstock K."/>
            <person name="Lee H.M."/>
            <person name="Dubois J."/>
            <person name="Rosenthal A."/>
            <person name="Platzer M."/>
            <person name="Nyakatura G."/>
            <person name="Taudien S."/>
            <person name="Rump A."/>
            <person name="Yang H."/>
            <person name="Yu J."/>
            <person name="Wang J."/>
            <person name="Huang G."/>
            <person name="Gu J."/>
            <person name="Hood L."/>
            <person name="Rowen L."/>
            <person name="Madan A."/>
            <person name="Qin S."/>
            <person name="Davis R.W."/>
            <person name="Federspiel N.A."/>
            <person name="Abola A.P."/>
            <person name="Proctor M.J."/>
            <person name="Myers R.M."/>
            <person name="Schmutz J."/>
            <person name="Dickson M."/>
            <person name="Grimwood J."/>
            <person name="Cox D.R."/>
            <person name="Olson M.V."/>
            <person name="Kaul R."/>
            <person name="Raymond C."/>
            <person name="Shimizu N."/>
            <person name="Kawasaki K."/>
            <person name="Minoshima S."/>
            <person name="Evans G.A."/>
            <person name="Athanasiou M."/>
            <person name="Schultz R."/>
            <person name="Roe B.A."/>
            <person name="Chen F."/>
            <person name="Pan H."/>
            <person name="Ramser J."/>
            <person name="Lehrach H."/>
            <person name="Reinhardt R."/>
            <person name="McCombie W.R."/>
            <person name="de la Bastide M."/>
            <person name="Dedhia N."/>
            <person name="Blocker H."/>
            <person name="Hornischer K."/>
            <person name="Nordsiek G."/>
            <person name="Agarwala R."/>
            <person name="Aravind L."/>
            <person name="Bailey J.A."/>
            <person name="Bateman A."/>
            <person name="Batzoglou S."/>
            <person name="Birney E."/>
            <person name="Bork P."/>
            <person name="Brown D.G."/>
            <person name="Burge C.B."/>
            <person name="Cerutti L."/>
            <person name="Chen H.C."/>
            <person name="Church D."/>
            <person name="Clamp M."/>
            <person name="Copley R.R."/>
            <person name="Doerks T."/>
            <person name="Eddy S.R."/>
            <person name="Eichler E.E."/>
            <person name="Furey T.S."/>
            <person name="Galagan J."/>
            <person name="Gilbert J.G."/>
            <person name="Harmon C."/>
            <person name="Hayashizaki Y."/>
            <person name="Haussler D."/>
            <person name="Hermjakob H."/>
            <person name="Hokamp K."/>
            <person name="Jang W."/>
            <person name="Johnson L.S."/>
            <person name="Jones T.A."/>
            <person name="Kasif S."/>
            <person name="Kaspryzk A."/>
            <person name="Kennedy S."/>
            <person name="Kent W.J."/>
            <person name="Kitts P."/>
            <person name="Koonin E.V."/>
            <person name="Korf I."/>
            <person name="Kulp D."/>
            <person name="Lancet D."/>
            <person name="Lowe T.M."/>
            <person name="McLysaght A."/>
            <person name="Mikkelsen T."/>
            <person name="Moran J.V."/>
            <person name="Mulder N."/>
            <person name="Pollara V.J."/>
            <person name="Ponting C.P."/>
            <person name="Schuler G."/>
            <person name="Schultz J."/>
            <person name="Slater G."/>
            <person name="Smit A.F."/>
            <person name="Stupka E."/>
            <person name="Szustakowski J."/>
            <person name="Thierry-Mieg D."/>
            <person name="Thierry-Mieg J."/>
            <person name="Wagner L."/>
            <person name="Wallis J."/>
            <person name="Wheeler R."/>
            <person name="Williams A."/>
            <person name="Wolf Y.I."/>
            <person name="Wolfe K.H."/>
            <person name="Yang S.P."/>
            <person name="Yeh R.F."/>
            <person name="Collins F."/>
            <person name="Guyer M.S."/>
            <person name="Peterson J."/>
            <person name="Felsenfeld A."/>
            <person name="Wetterstrand K.A."/>
            <person name="Patrinos A."/>
            <person name="Morgan M.J."/>
            <person name="de Jong P."/>
            <person name="Catanese J.J."/>
            <person name="Osoegawa K."/>
            <person name="Shizuya H."/>
            <person name="Choi S."/>
            <person name="Chen Y.J."/>
        </authorList>
    </citation>
    <scope>NUCLEOTIDE SEQUENCE [LARGE SCALE GENOMIC DNA]</scope>
</reference>
<dbReference type="UCSC" id="uc064lil.1">
    <property type="organism name" value="human"/>
</dbReference>
<dbReference type="OpenTargets" id="ENSG00000221914"/>
<reference evidence="5" key="4">
    <citation type="journal article" date="2009" name="Anal. Chem.">
        <title>Lys-N and trypsin cover complementary parts of the phosphoproteome in a refined SCX-based approach.</title>
        <authorList>
            <person name="Gauci S."/>
            <person name="Helbig A.O."/>
            <person name="Slijper M."/>
            <person name="Krijgsveld J."/>
            <person name="Heck A.J."/>
            <person name="Mohammed S."/>
        </authorList>
    </citation>
    <scope>IDENTIFICATION BY MASS SPECTROMETRY [LARGE SCALE ANALYSIS]</scope>
</reference>
<dbReference type="Ensembl" id="ENST00000518254.5">
    <property type="protein sequence ID" value="ENSP00000428164.1"/>
    <property type="gene ID" value="ENSG00000221914.11"/>
</dbReference>
<dbReference type="Proteomes" id="UP000005640">
    <property type="component" value="Chromosome 8"/>
</dbReference>
<evidence type="ECO:0000313" key="1">
    <source>
        <dbReference type="Ensembl" id="ENSP00000428164.1"/>
    </source>
</evidence>
<protein>
    <submittedName>
        <fullName evidence="1">Protein phosphatase 2 regulatory subunit Balpha</fullName>
    </submittedName>
</protein>
<dbReference type="HOGENOM" id="CLU_3105714_0_0_1"/>
<dbReference type="MassIVE" id="E5RJV2"/>
<reference evidence="6" key="5">
    <citation type="journal article" date="2012" name="Mol. Cell. Proteomics">
        <title>Comparative large-scale characterisation of plant vs. mammal proteins reveals similar and idiosyncratic N-alpha acetylation features.</title>
        <authorList>
            <person name="Bienvenut W.V."/>
            <person name="Sumpton D."/>
            <person name="Martinez A."/>
            <person name="Lilla S."/>
            <person name="Espagne C."/>
            <person name="Meinnel T."/>
            <person name="Giglione C."/>
        </authorList>
    </citation>
    <scope>IDENTIFICATION BY MASS SPECTROMETRY [LARGE SCALE ANALYSIS]</scope>
</reference>
<dbReference type="EMBL" id="AC022911">
    <property type="status" value="NOT_ANNOTATED_CDS"/>
    <property type="molecule type" value="Genomic_DNA"/>
</dbReference>
<reference evidence="1 2" key="2">
    <citation type="journal article" date="2004" name="Nature">
        <title>Finishing the euchromatic sequence of the human genome.</title>
        <authorList>
            <consortium name="International Human Genome Sequencing Consortium"/>
        </authorList>
    </citation>
    <scope>NUCLEOTIDE SEQUENCE [LARGE SCALE GENOMIC DNA]</scope>
</reference>
<reference evidence="1" key="6">
    <citation type="submission" date="2025-08" db="UniProtKB">
        <authorList>
            <consortium name="Ensembl"/>
        </authorList>
    </citation>
    <scope>IDENTIFICATION</scope>
</reference>
<dbReference type="AlphaFoldDB" id="E5RJV2"/>
<keyword evidence="2" id="KW-1185">Reference proteome</keyword>
<proteinExistence type="evidence at protein level"/>
<dbReference type="GeneTree" id="ENSGT00950000182864"/>
<evidence type="ECO:0000313" key="2">
    <source>
        <dbReference type="Proteomes" id="UP000005640"/>
    </source>
</evidence>
<evidence type="ECO:0007829" key="3">
    <source>
        <dbReference type="PeptideAtlas" id="E5RJV2"/>
    </source>
</evidence>
<reference evidence="1 2" key="3">
    <citation type="journal article" date="2006" name="Nature">
        <title>DNA sequence and analysis of human chromosome 8.</title>
        <authorList>
            <person name="Nusbaum C."/>
            <person name="Mikkelsen T.S."/>
            <person name="Zody M.C."/>
            <person name="Asakawa S."/>
            <person name="Taudien S."/>
            <person name="Garber M."/>
            <person name="Kodira C.D."/>
            <person name="Schueler M.G."/>
            <person name="Shimizu A."/>
            <person name="Whittaker C.A."/>
            <person name="Chang J.L."/>
            <person name="Cuomo C.A."/>
            <person name="Dewar K."/>
            <person name="FitzGerald M.G."/>
            <person name="Yang X."/>
            <person name="Allen N.R."/>
            <person name="Anderson S."/>
            <person name="Asakawa T."/>
            <person name="Blechschmidt K."/>
            <person name="Bloom T."/>
            <person name="Borowsky M.L."/>
            <person name="Butler J."/>
            <person name="Cook A."/>
            <person name="Corum B."/>
            <person name="DeArellano K."/>
            <person name="DeCaprio D."/>
            <person name="Dooley K.T."/>
            <person name="Dorris L.III."/>
            <person name="Engels R."/>
            <person name="Glockner G."/>
            <person name="Hafez N."/>
            <person name="Hagopian D.S."/>
            <person name="Hall J.L."/>
            <person name="Ishikawa S.K."/>
            <person name="Jaffe D.B."/>
            <person name="Kamat A."/>
            <person name="Kudoh J."/>
            <person name="Lehmann R."/>
            <person name="Lokitsang T."/>
            <person name="Macdonald P."/>
            <person name="Major J.E."/>
            <person name="Matthews C.D."/>
            <person name="Mauceli E."/>
            <person name="Menzel U."/>
            <person name="Mihalev A.H."/>
            <person name="Minoshima S."/>
            <person name="Murayama Y."/>
            <person name="Naylor J.W."/>
            <person name="Nicol R."/>
            <person name="Nguyen C."/>
            <person name="O'Leary S.B."/>
            <person name="O'Neill K."/>
            <person name="Parker S.C."/>
            <person name="Polley A."/>
            <person name="Raymond C.K."/>
            <person name="Reichwald K."/>
            <person name="Rodriguez J."/>
            <person name="Sasaki T."/>
            <person name="Schilhabel M."/>
            <person name="Siddiqui R."/>
            <person name="Smith C.L."/>
            <person name="Sneddon T.P."/>
            <person name="Talamas J.A."/>
            <person name="Tenzin P."/>
            <person name="Topham K."/>
            <person name="Venkataraman V."/>
            <person name="Wen G."/>
            <person name="Yamazaki S."/>
            <person name="Young S.K."/>
            <person name="Zeng Q."/>
            <person name="Zimmer A.R."/>
            <person name="Rosenthal A."/>
            <person name="Birren B.W."/>
            <person name="Platzer M."/>
            <person name="Shimizu N."/>
            <person name="Lander E.S."/>
        </authorList>
    </citation>
    <scope>NUCLEOTIDE SEQUENCE [LARGE SCALE GENOMIC DNA]</scope>
</reference>
<dbReference type="ProteomicsDB" id="16718"/>
<accession>E5RJV2</accession>
<dbReference type="VEuPathDB" id="HostDB:ENSG00000221914"/>
<dbReference type="Bgee" id="ENSG00000221914">
    <property type="expression patterns" value="Expressed in calcaneal tendon and 206 other cell types or tissues"/>
</dbReference>
<evidence type="ECO:0007829" key="6">
    <source>
        <dbReference type="PubMed" id="22223895"/>
    </source>
</evidence>
<name>E5RJV2_HUMAN</name>
<reference evidence="1" key="7">
    <citation type="submission" date="2025-09" db="UniProtKB">
        <authorList>
            <consortium name="Ensembl"/>
        </authorList>
    </citation>
    <scope>IDENTIFICATION</scope>
</reference>
<sequence>MAGAGGGNDIQWCFSQVKGAVDDDVAEGKKAFNAKFGYIIFAEMFPTGGFP</sequence>
<evidence type="ECO:0007829" key="5">
    <source>
        <dbReference type="PubMed" id="19413330"/>
    </source>
</evidence>
<dbReference type="Ensembl" id="ENST00000518254.5">
    <property type="protein sequence ID" value="ENSP00000428164.1"/>
    <property type="gene ID" value="ENSG00000221914.12"/>
</dbReference>
<dbReference type="ChiTaRS" id="PPP2R2A">
    <property type="organism name" value="human"/>
</dbReference>
<evidence type="ECO:0007829" key="4">
    <source>
        <dbReference type="ProteomicsDB" id="E5RJV2"/>
    </source>
</evidence>
<dbReference type="ExpressionAtlas" id="E5RJV2">
    <property type="expression patterns" value="baseline and differential"/>
</dbReference>
<keyword evidence="3 4" id="KW-1267">Proteomics identification</keyword>
<dbReference type="HGNC" id="HGNC:9304">
    <property type="gene designation" value="PPP2R2A"/>
</dbReference>